<gene>
    <name evidence="2" type="ORF">ACH5RR_000411</name>
</gene>
<dbReference type="PROSITE" id="PS51471">
    <property type="entry name" value="FE2OG_OXY"/>
    <property type="match status" value="1"/>
</dbReference>
<reference evidence="2 3" key="1">
    <citation type="submission" date="2024-11" db="EMBL/GenBank/DDBJ databases">
        <title>A near-complete genome assembly of Cinchona calisaya.</title>
        <authorList>
            <person name="Lian D.C."/>
            <person name="Zhao X.W."/>
            <person name="Wei L."/>
        </authorList>
    </citation>
    <scope>NUCLEOTIDE SEQUENCE [LARGE SCALE GENOMIC DNA]</scope>
    <source>
        <tissue evidence="2">Nenye</tissue>
    </source>
</reference>
<evidence type="ECO:0000259" key="1">
    <source>
        <dbReference type="PROSITE" id="PS51471"/>
    </source>
</evidence>
<organism evidence="2 3">
    <name type="scientific">Cinchona calisaya</name>
    <dbReference type="NCBI Taxonomy" id="153742"/>
    <lineage>
        <taxon>Eukaryota</taxon>
        <taxon>Viridiplantae</taxon>
        <taxon>Streptophyta</taxon>
        <taxon>Embryophyta</taxon>
        <taxon>Tracheophyta</taxon>
        <taxon>Spermatophyta</taxon>
        <taxon>Magnoliopsida</taxon>
        <taxon>eudicotyledons</taxon>
        <taxon>Gunneridae</taxon>
        <taxon>Pentapetalae</taxon>
        <taxon>asterids</taxon>
        <taxon>lamiids</taxon>
        <taxon>Gentianales</taxon>
        <taxon>Rubiaceae</taxon>
        <taxon>Cinchonoideae</taxon>
        <taxon>Cinchoneae</taxon>
        <taxon>Cinchona</taxon>
    </lineage>
</organism>
<keyword evidence="3" id="KW-1185">Reference proteome</keyword>
<proteinExistence type="predicted"/>
<dbReference type="EMBL" id="JBJUIK010000001">
    <property type="protein sequence ID" value="KAL3537045.1"/>
    <property type="molecule type" value="Genomic_DNA"/>
</dbReference>
<dbReference type="Gene3D" id="2.60.120.330">
    <property type="entry name" value="B-lactam Antibiotic, Isopenicillin N Synthase, Chain"/>
    <property type="match status" value="1"/>
</dbReference>
<evidence type="ECO:0000313" key="2">
    <source>
        <dbReference type="EMBL" id="KAL3537045.1"/>
    </source>
</evidence>
<accession>A0ABD3B0L4</accession>
<name>A0ABD3B0L4_9GENT</name>
<evidence type="ECO:0000313" key="3">
    <source>
        <dbReference type="Proteomes" id="UP001630127"/>
    </source>
</evidence>
<dbReference type="Pfam" id="PF03171">
    <property type="entry name" value="2OG-FeII_Oxy"/>
    <property type="match status" value="1"/>
</dbReference>
<dbReference type="InterPro" id="IPR044861">
    <property type="entry name" value="IPNS-like_FE2OG_OXY"/>
</dbReference>
<sequence length="92" mass="10177">MHNNNEVGANVHTDKGFITILHQTQVNALEVEARNGEWIDFSPAPLLVLAGDAYQNTPSKTPSDHERKQGKILHCPVFIQQRNGSCTGKADR</sequence>
<comment type="caution">
    <text evidence="2">The sequence shown here is derived from an EMBL/GenBank/DDBJ whole genome shotgun (WGS) entry which is preliminary data.</text>
</comment>
<dbReference type="InterPro" id="IPR005123">
    <property type="entry name" value="Oxoglu/Fe-dep_dioxygenase_dom"/>
</dbReference>
<dbReference type="AlphaFoldDB" id="A0ABD3B0L4"/>
<dbReference type="Proteomes" id="UP001630127">
    <property type="component" value="Unassembled WGS sequence"/>
</dbReference>
<protein>
    <recommendedName>
        <fullName evidence="1">Fe2OG dioxygenase domain-containing protein</fullName>
    </recommendedName>
</protein>
<dbReference type="InterPro" id="IPR027443">
    <property type="entry name" value="IPNS-like_sf"/>
</dbReference>
<dbReference type="SUPFAM" id="SSF51197">
    <property type="entry name" value="Clavaminate synthase-like"/>
    <property type="match status" value="1"/>
</dbReference>
<feature type="domain" description="Fe2OG dioxygenase" evidence="1">
    <location>
        <begin position="1"/>
        <end position="92"/>
    </location>
</feature>